<keyword evidence="1" id="KW-0732">Signal</keyword>
<dbReference type="Proteomes" id="UP001152320">
    <property type="component" value="Unassembled WGS sequence"/>
</dbReference>
<feature type="chain" id="PRO_5040198711" description="BRICHOS domain-containing protein" evidence="1">
    <location>
        <begin position="20"/>
        <end position="183"/>
    </location>
</feature>
<organism evidence="2 3">
    <name type="scientific">Holothuria leucospilota</name>
    <name type="common">Black long sea cucumber</name>
    <name type="synonym">Mertensiothuria leucospilota</name>
    <dbReference type="NCBI Taxonomy" id="206669"/>
    <lineage>
        <taxon>Eukaryota</taxon>
        <taxon>Metazoa</taxon>
        <taxon>Echinodermata</taxon>
        <taxon>Eleutherozoa</taxon>
        <taxon>Echinozoa</taxon>
        <taxon>Holothuroidea</taxon>
        <taxon>Aspidochirotacea</taxon>
        <taxon>Aspidochirotida</taxon>
        <taxon>Holothuriidae</taxon>
        <taxon>Holothuria</taxon>
    </lineage>
</organism>
<protein>
    <recommendedName>
        <fullName evidence="4">BRICHOS domain-containing protein</fullName>
    </recommendedName>
</protein>
<feature type="signal peptide" evidence="1">
    <location>
        <begin position="1"/>
        <end position="19"/>
    </location>
</feature>
<evidence type="ECO:0000256" key="1">
    <source>
        <dbReference type="SAM" id="SignalP"/>
    </source>
</evidence>
<dbReference type="EMBL" id="JAIZAY010000839">
    <property type="protein sequence ID" value="KAJ8017918.1"/>
    <property type="molecule type" value="Genomic_DNA"/>
</dbReference>
<evidence type="ECO:0000313" key="3">
    <source>
        <dbReference type="Proteomes" id="UP001152320"/>
    </source>
</evidence>
<evidence type="ECO:0008006" key="4">
    <source>
        <dbReference type="Google" id="ProtNLM"/>
    </source>
</evidence>
<gene>
    <name evidence="2" type="ORF">HOLleu_44386</name>
</gene>
<proteinExistence type="predicted"/>
<reference evidence="2" key="1">
    <citation type="submission" date="2021-10" db="EMBL/GenBank/DDBJ databases">
        <title>Tropical sea cucumber genome reveals ecological adaptation and Cuvierian tubules defense mechanism.</title>
        <authorList>
            <person name="Chen T."/>
        </authorList>
    </citation>
    <scope>NUCLEOTIDE SEQUENCE</scope>
    <source>
        <strain evidence="2">Nanhai2018</strain>
        <tissue evidence="2">Muscle</tissue>
    </source>
</reference>
<comment type="caution">
    <text evidence="2">The sequence shown here is derived from an EMBL/GenBank/DDBJ whole genome shotgun (WGS) entry which is preliminary data.</text>
</comment>
<sequence length="183" mass="20668">MNWILFVAVTAWTVFTARAQILTLESNLTFNMDGINHHETRKVEGDTVTLTDEVDGFIVTLDYDRGIFMIKNVTSQTCFFSQLENIPVTKDQEIPIFVQEVTENSVLEHRGQNADVLQFKPVAKLPFSYVLLTNEEKVSQKCISQSSYWLETKSISRQRRDDCDTLCTVGLVVVAVVIGISIG</sequence>
<accession>A0A9Q0Y8X1</accession>
<evidence type="ECO:0000313" key="2">
    <source>
        <dbReference type="EMBL" id="KAJ8017918.1"/>
    </source>
</evidence>
<name>A0A9Q0Y8X1_HOLLE</name>
<keyword evidence="3" id="KW-1185">Reference proteome</keyword>
<dbReference type="AlphaFoldDB" id="A0A9Q0Y8X1"/>